<gene>
    <name evidence="4" type="ORF">TDSAC_0372</name>
</gene>
<dbReference type="GO" id="GO:0016491">
    <property type="term" value="F:oxidoreductase activity"/>
    <property type="evidence" value="ECO:0007669"/>
    <property type="project" value="InterPro"/>
</dbReference>
<accession>A0A2R4VZ51</accession>
<evidence type="ECO:0000259" key="3">
    <source>
        <dbReference type="Pfam" id="PF03358"/>
    </source>
</evidence>
<dbReference type="Pfam" id="PF03358">
    <property type="entry name" value="FMN_red"/>
    <property type="match status" value="1"/>
</dbReference>
<organism evidence="4 5">
    <name type="scientific">Thermodesulfobium acidiphilum</name>
    <dbReference type="NCBI Taxonomy" id="1794699"/>
    <lineage>
        <taxon>Bacteria</taxon>
        <taxon>Pseudomonadati</taxon>
        <taxon>Thermodesulfobiota</taxon>
        <taxon>Thermodesulfobiia</taxon>
        <taxon>Thermodesulfobiales</taxon>
        <taxon>Thermodesulfobiaceae</taxon>
        <taxon>Thermodesulfobium</taxon>
    </lineage>
</organism>
<dbReference type="RefSeq" id="WP_108308466.1">
    <property type="nucleotide sequence ID" value="NZ_CP020921.1"/>
</dbReference>
<keyword evidence="2" id="KW-0288">FMN</keyword>
<evidence type="ECO:0000256" key="2">
    <source>
        <dbReference type="ARBA" id="ARBA00022643"/>
    </source>
</evidence>
<protein>
    <submittedName>
        <fullName evidence="4">Multimeric flavodoxin WrbA</fullName>
    </submittedName>
</protein>
<keyword evidence="1" id="KW-0285">Flavoprotein</keyword>
<name>A0A2R4VZ51_THEAF</name>
<sequence length="190" mass="21155">MKALAINSSARKDSNTAIMLKKVLSELEKDGIQTELYQMAGKKIHGCTACYKCIANKDKRCAVDDDIFNECFEKMISSDIILLGSPIYFADITPELKCLIDRAGMVGRANDFLLKRKIGAAVIVNRRAGAIHGFDSVNHFFLIEQMIVVGSSYWNIGIGRNKGEVEKDEEGIRTMIDLAHNIAWLAKKLI</sequence>
<dbReference type="AlphaFoldDB" id="A0A2R4VZ51"/>
<dbReference type="InterPro" id="IPR029039">
    <property type="entry name" value="Flavoprotein-like_sf"/>
</dbReference>
<dbReference type="InterPro" id="IPR005025">
    <property type="entry name" value="FMN_Rdtase-like_dom"/>
</dbReference>
<dbReference type="EMBL" id="CP020921">
    <property type="protein sequence ID" value="AWB09748.1"/>
    <property type="molecule type" value="Genomic_DNA"/>
</dbReference>
<dbReference type="OrthoDB" id="6398207at2"/>
<dbReference type="KEGG" id="taci:TDSAC_0372"/>
<proteinExistence type="predicted"/>
<dbReference type="InterPro" id="IPR051796">
    <property type="entry name" value="ISF_SsuE-like"/>
</dbReference>
<reference evidence="4 5" key="1">
    <citation type="submission" date="2017-04" db="EMBL/GenBank/DDBJ databases">
        <title>Genomic insights into metabolism of Thermodesulfobium acidiphilum.</title>
        <authorList>
            <person name="Toshchakov S.V."/>
            <person name="Frolov E.N."/>
            <person name="Kublanov I.V."/>
            <person name="Samarov N.I."/>
            <person name="Novikov A."/>
            <person name="Lebedinsky A.V."/>
            <person name="Bonch-Osmolovskaya E.A."/>
            <person name="Chernyh N.A."/>
        </authorList>
    </citation>
    <scope>NUCLEOTIDE SEQUENCE [LARGE SCALE GENOMIC DNA]</scope>
    <source>
        <strain evidence="4 5">3127-1</strain>
    </source>
</reference>
<feature type="domain" description="NADPH-dependent FMN reductase-like" evidence="3">
    <location>
        <begin position="1"/>
        <end position="158"/>
    </location>
</feature>
<dbReference type="SUPFAM" id="SSF52218">
    <property type="entry name" value="Flavoproteins"/>
    <property type="match status" value="1"/>
</dbReference>
<keyword evidence="5" id="KW-1185">Reference proteome</keyword>
<evidence type="ECO:0000313" key="4">
    <source>
        <dbReference type="EMBL" id="AWB09748.1"/>
    </source>
</evidence>
<dbReference type="Proteomes" id="UP000244792">
    <property type="component" value="Chromosome"/>
</dbReference>
<dbReference type="PANTHER" id="PTHR43278">
    <property type="entry name" value="NAD(P)H-DEPENDENT FMN-CONTAINING OXIDOREDUCTASE YWQN-RELATED"/>
    <property type="match status" value="1"/>
</dbReference>
<evidence type="ECO:0000313" key="5">
    <source>
        <dbReference type="Proteomes" id="UP000244792"/>
    </source>
</evidence>
<dbReference type="PANTHER" id="PTHR43278:SF4">
    <property type="entry name" value="NAD(P)H-DEPENDENT FMN-CONTAINING OXIDOREDUCTASE YWQN-RELATED"/>
    <property type="match status" value="1"/>
</dbReference>
<dbReference type="Gene3D" id="3.40.50.360">
    <property type="match status" value="1"/>
</dbReference>
<evidence type="ECO:0000256" key="1">
    <source>
        <dbReference type="ARBA" id="ARBA00022630"/>
    </source>
</evidence>